<dbReference type="Pfam" id="PF13545">
    <property type="entry name" value="HTH_Crp_2"/>
    <property type="match status" value="1"/>
</dbReference>
<dbReference type="InterPro" id="IPR036390">
    <property type="entry name" value="WH_DNA-bd_sf"/>
</dbReference>
<evidence type="ECO:0000256" key="2">
    <source>
        <dbReference type="ARBA" id="ARBA00023125"/>
    </source>
</evidence>
<dbReference type="EMBL" id="QQRQ01000001">
    <property type="protein sequence ID" value="RFT07728.1"/>
    <property type="molecule type" value="Genomic_DNA"/>
</dbReference>
<evidence type="ECO:0000259" key="5">
    <source>
        <dbReference type="PROSITE" id="PS51063"/>
    </source>
</evidence>
<dbReference type="OrthoDB" id="9776746at2"/>
<gene>
    <name evidence="6" type="ORF">DV520_00925</name>
</gene>
<feature type="domain" description="HTH crp-type" evidence="5">
    <location>
        <begin position="143"/>
        <end position="209"/>
    </location>
</feature>
<dbReference type="RefSeq" id="WP_117141475.1">
    <property type="nucleotide sequence ID" value="NZ_CAKXKJ010000012.1"/>
</dbReference>
<dbReference type="Gene3D" id="1.10.10.10">
    <property type="entry name" value="Winged helix-like DNA-binding domain superfamily/Winged helix DNA-binding domain"/>
    <property type="match status" value="1"/>
</dbReference>
<dbReference type="Gene3D" id="2.60.120.10">
    <property type="entry name" value="Jelly Rolls"/>
    <property type="match status" value="1"/>
</dbReference>
<feature type="domain" description="Cyclic nucleotide-binding" evidence="4">
    <location>
        <begin position="7"/>
        <end position="129"/>
    </location>
</feature>
<dbReference type="InterPro" id="IPR012318">
    <property type="entry name" value="HTH_CRP"/>
</dbReference>
<dbReference type="Proteomes" id="UP000260649">
    <property type="component" value="Unassembled WGS sequence"/>
</dbReference>
<proteinExistence type="predicted"/>
<evidence type="ECO:0000313" key="6">
    <source>
        <dbReference type="EMBL" id="RFT07728.1"/>
    </source>
</evidence>
<dbReference type="SUPFAM" id="SSF51206">
    <property type="entry name" value="cAMP-binding domain-like"/>
    <property type="match status" value="1"/>
</dbReference>
<reference evidence="6 7" key="1">
    <citation type="submission" date="2018-07" db="EMBL/GenBank/DDBJ databases">
        <title>GABA Modulating Bacteria of the Human Gut Microbiota.</title>
        <authorList>
            <person name="Strandwitz P."/>
            <person name="Kim K.H."/>
            <person name="Terekhova D."/>
            <person name="Liu J.K."/>
            <person name="Sharma A."/>
            <person name="Levering J."/>
            <person name="Mcdonald D."/>
            <person name="Dietrich D."/>
            <person name="Ramadhar T.R."/>
            <person name="Lekbua A."/>
            <person name="Mroue N."/>
            <person name="Liston C."/>
            <person name="Stewart E.J."/>
            <person name="Dubin M.J."/>
            <person name="Zengler K."/>
            <person name="Knight R."/>
            <person name="Gilbert J.A."/>
            <person name="Clardy J."/>
            <person name="Lewis K."/>
        </authorList>
    </citation>
    <scope>NUCLEOTIDE SEQUENCE [LARGE SCALE GENOMIC DNA]</scope>
    <source>
        <strain evidence="6 7">KLE1738</strain>
    </source>
</reference>
<evidence type="ECO:0000259" key="4">
    <source>
        <dbReference type="PROSITE" id="PS50042"/>
    </source>
</evidence>
<evidence type="ECO:0000256" key="3">
    <source>
        <dbReference type="ARBA" id="ARBA00023163"/>
    </source>
</evidence>
<dbReference type="Pfam" id="PF00027">
    <property type="entry name" value="cNMP_binding"/>
    <property type="match status" value="1"/>
</dbReference>
<dbReference type="GO" id="GO:0005829">
    <property type="term" value="C:cytosol"/>
    <property type="evidence" value="ECO:0007669"/>
    <property type="project" value="TreeGrafter"/>
</dbReference>
<comment type="caution">
    <text evidence="6">The sequence shown here is derived from an EMBL/GenBank/DDBJ whole genome shotgun (WGS) entry which is preliminary data.</text>
</comment>
<name>A0A3E2B6Q6_9FIRM</name>
<dbReference type="PANTHER" id="PTHR24567:SF26">
    <property type="entry name" value="REGULATORY PROTEIN YEIL"/>
    <property type="match status" value="1"/>
</dbReference>
<keyword evidence="7" id="KW-1185">Reference proteome</keyword>
<dbReference type="GO" id="GO:0003677">
    <property type="term" value="F:DNA binding"/>
    <property type="evidence" value="ECO:0007669"/>
    <property type="project" value="UniProtKB-KW"/>
</dbReference>
<keyword evidence="1" id="KW-0805">Transcription regulation</keyword>
<accession>A0A3E2B6Q6</accession>
<dbReference type="CDD" id="cd00038">
    <property type="entry name" value="CAP_ED"/>
    <property type="match status" value="1"/>
</dbReference>
<dbReference type="InterPro" id="IPR000595">
    <property type="entry name" value="cNMP-bd_dom"/>
</dbReference>
<dbReference type="GeneID" id="97994296"/>
<dbReference type="InterPro" id="IPR014710">
    <property type="entry name" value="RmlC-like_jellyroll"/>
</dbReference>
<evidence type="ECO:0000313" key="7">
    <source>
        <dbReference type="Proteomes" id="UP000260649"/>
    </source>
</evidence>
<dbReference type="InterPro" id="IPR050397">
    <property type="entry name" value="Env_Response_Regulators"/>
</dbReference>
<protein>
    <submittedName>
        <fullName evidence="6">Crp/Fnr family transcriptional regulator</fullName>
    </submittedName>
</protein>
<dbReference type="InterPro" id="IPR018490">
    <property type="entry name" value="cNMP-bd_dom_sf"/>
</dbReference>
<keyword evidence="2" id="KW-0238">DNA-binding</keyword>
<dbReference type="InterPro" id="IPR036388">
    <property type="entry name" value="WH-like_DNA-bd_sf"/>
</dbReference>
<keyword evidence="3" id="KW-0804">Transcription</keyword>
<organism evidence="6 7">
    <name type="scientific">Evtepia gabavorous</name>
    <dbReference type="NCBI Taxonomy" id="2211183"/>
    <lineage>
        <taxon>Bacteria</taxon>
        <taxon>Bacillati</taxon>
        <taxon>Bacillota</taxon>
        <taxon>Clostridia</taxon>
        <taxon>Eubacteriales</taxon>
        <taxon>Evtepia</taxon>
    </lineage>
</organism>
<dbReference type="AlphaFoldDB" id="A0A3E2B6Q6"/>
<dbReference type="GO" id="GO:0003700">
    <property type="term" value="F:DNA-binding transcription factor activity"/>
    <property type="evidence" value="ECO:0007669"/>
    <property type="project" value="TreeGrafter"/>
</dbReference>
<dbReference type="SUPFAM" id="SSF46785">
    <property type="entry name" value="Winged helix' DNA-binding domain"/>
    <property type="match status" value="1"/>
</dbReference>
<sequence>MNREISFYQYLTPEEQDLLDRSMQQVPCRKSQVVHRHGDSCVGLIFVRKGRLAFSILSEEGREITVFRIEKGESCILSAACVLQSLEFESHITAEVNSEIAILPAPTLSQLMNSNPDVERLVYKQAVIQYSGVLRTMQQIIFLSLEKRLATFLLEESQRRQSPSFSATHEQIARYIGSSREVVTRMLNQFAGRGIVSLGRGTVTVLDPEALEDVLM</sequence>
<evidence type="ECO:0000256" key="1">
    <source>
        <dbReference type="ARBA" id="ARBA00023015"/>
    </source>
</evidence>
<dbReference type="PROSITE" id="PS50042">
    <property type="entry name" value="CNMP_BINDING_3"/>
    <property type="match status" value="1"/>
</dbReference>
<dbReference type="PANTHER" id="PTHR24567">
    <property type="entry name" value="CRP FAMILY TRANSCRIPTIONAL REGULATORY PROTEIN"/>
    <property type="match status" value="1"/>
</dbReference>
<dbReference type="PROSITE" id="PS51063">
    <property type="entry name" value="HTH_CRP_2"/>
    <property type="match status" value="1"/>
</dbReference>
<dbReference type="SMART" id="SM00419">
    <property type="entry name" value="HTH_CRP"/>
    <property type="match status" value="1"/>
</dbReference>